<feature type="domain" description="Glycosyl hydrolase family 13 catalytic" evidence="5">
    <location>
        <begin position="165"/>
        <end position="577"/>
    </location>
</feature>
<evidence type="ECO:0000259" key="5">
    <source>
        <dbReference type="SMART" id="SM00642"/>
    </source>
</evidence>
<dbReference type="Gene3D" id="2.60.40.10">
    <property type="entry name" value="Immunoglobulins"/>
    <property type="match status" value="1"/>
</dbReference>
<dbReference type="EC" id="3.2.1.196" evidence="6"/>
<accession>A0ABU8XVV7</accession>
<keyword evidence="2 6" id="KW-0378">Hydrolase</keyword>
<keyword evidence="7" id="KW-1185">Reference proteome</keyword>
<dbReference type="InterPro" id="IPR014756">
    <property type="entry name" value="Ig_E-set"/>
</dbReference>
<dbReference type="CDD" id="cd02856">
    <property type="entry name" value="E_set_GDE_Isoamylase_N"/>
    <property type="match status" value="1"/>
</dbReference>
<comment type="caution">
    <text evidence="6">The sequence shown here is derived from an EMBL/GenBank/DDBJ whole genome shotgun (WGS) entry which is preliminary data.</text>
</comment>
<dbReference type="Gene3D" id="3.20.20.80">
    <property type="entry name" value="Glycosidases"/>
    <property type="match status" value="1"/>
</dbReference>
<evidence type="ECO:0000313" key="6">
    <source>
        <dbReference type="EMBL" id="MEK0085330.1"/>
    </source>
</evidence>
<organism evidence="6 7">
    <name type="scientific">Benzoatithermus flavus</name>
    <dbReference type="NCBI Taxonomy" id="3108223"/>
    <lineage>
        <taxon>Bacteria</taxon>
        <taxon>Pseudomonadati</taxon>
        <taxon>Pseudomonadota</taxon>
        <taxon>Alphaproteobacteria</taxon>
        <taxon>Geminicoccales</taxon>
        <taxon>Geminicoccaceae</taxon>
        <taxon>Benzoatithermus</taxon>
    </lineage>
</organism>
<dbReference type="SUPFAM" id="SSF51011">
    <property type="entry name" value="Glycosyl hydrolase domain"/>
    <property type="match status" value="1"/>
</dbReference>
<dbReference type="RefSeq" id="WP_418161178.1">
    <property type="nucleotide sequence ID" value="NZ_JBBLZC010000025.1"/>
</dbReference>
<evidence type="ECO:0000313" key="7">
    <source>
        <dbReference type="Proteomes" id="UP001375743"/>
    </source>
</evidence>
<dbReference type="InterPro" id="IPR011837">
    <property type="entry name" value="Glycogen_debranch_GlgX"/>
</dbReference>
<sequence>MTSPAAPSWGRPRSGRPFPLGVSFEGDGVNLAVFSAHAERIELCLFDAAGEHEIARLGLPERTDQVFHGFFPGLAPGQLYGLRAHGAWAPERGHRFNPAKLLLDPHARAVRGAFRWAGPNLVDPAAPFVPDPRDSAPFVPKGVMLPAPTAAAGDPGRPRVPWERSVLYEAHVRGLTRLHPAVPAAERGSYRALAHPAVIEHLVRLGVTTVELMPVAAFLDELRLVRLGLQNYWGYNPYAFLAAEPRFAASGDPAAEFAAAIRALHAAGIEVVLDVVFNHTAETDHLGPTLSWRGLDNASYYRLEPADPRRYVNHTGCGNTLNLAHSRVLQLVLDSLRHWAALGVDGFRFDLATTLGRTREDSFSPEAPFFQAIAQDPSLGGLKLVAEPWDLGPGGYRQGDFPPPFAMWNDRFRDCVRRFWRGDEAVLPELAGRILGSAELFEPRGRPPQAGINYVTSHDGFTLRDLVTYAERHNEANGEHNRDGHHTNFSANHGVEGPTTDPGIRRLREKQRRNLVTTLLLAQGVPMLLMGDEFGRSQNGNNNAYCQDNELSWCHWRDLAAEDRAFMDFVRRVVALRQAHPILRRTRFLHGREAVAAGLKDVTWLAEDGREMSEARWREPANRCLGLMLADAAEILLLLLNAQGHPVPFVLPAIGAGWDVLLDTAVPEAAGRSAPGRSLALAAASLVLLRARAR</sequence>
<dbReference type="Gene3D" id="2.60.40.1180">
    <property type="entry name" value="Golgi alpha-mannosidase II"/>
    <property type="match status" value="1"/>
</dbReference>
<dbReference type="InterPro" id="IPR013780">
    <property type="entry name" value="Glyco_hydro_b"/>
</dbReference>
<comment type="similarity">
    <text evidence="1">Belongs to the glycosyl hydrolase 13 family.</text>
</comment>
<dbReference type="CDD" id="cd11326">
    <property type="entry name" value="AmyAc_Glg_debranch"/>
    <property type="match status" value="1"/>
</dbReference>
<dbReference type="InterPro" id="IPR013783">
    <property type="entry name" value="Ig-like_fold"/>
</dbReference>
<dbReference type="SMART" id="SM00642">
    <property type="entry name" value="Aamy"/>
    <property type="match status" value="1"/>
</dbReference>
<dbReference type="Proteomes" id="UP001375743">
    <property type="component" value="Unassembled WGS sequence"/>
</dbReference>
<keyword evidence="3 6" id="KW-0326">Glycosidase</keyword>
<evidence type="ECO:0000256" key="2">
    <source>
        <dbReference type="ARBA" id="ARBA00022801"/>
    </source>
</evidence>
<gene>
    <name evidence="6" type="primary">glgX</name>
    <name evidence="6" type="ORF">U1T56_19435</name>
</gene>
<dbReference type="GO" id="GO:0120549">
    <property type="term" value="F:limit dextrin alpha-1,6-maltotetraose-hydrolase activity"/>
    <property type="evidence" value="ECO:0007669"/>
    <property type="project" value="UniProtKB-EC"/>
</dbReference>
<dbReference type="PANTHER" id="PTHR43002">
    <property type="entry name" value="GLYCOGEN DEBRANCHING ENZYME"/>
    <property type="match status" value="1"/>
</dbReference>
<dbReference type="Pfam" id="PF02922">
    <property type="entry name" value="CBM_48"/>
    <property type="match status" value="1"/>
</dbReference>
<feature type="region of interest" description="Disordered" evidence="4">
    <location>
        <begin position="476"/>
        <end position="503"/>
    </location>
</feature>
<name>A0ABU8XVV7_9PROT</name>
<dbReference type="NCBIfam" id="TIGR02100">
    <property type="entry name" value="glgX_debranch"/>
    <property type="match status" value="1"/>
</dbReference>
<proteinExistence type="inferred from homology"/>
<dbReference type="InterPro" id="IPR017853">
    <property type="entry name" value="GH"/>
</dbReference>
<dbReference type="SUPFAM" id="SSF81296">
    <property type="entry name" value="E set domains"/>
    <property type="match status" value="1"/>
</dbReference>
<dbReference type="InterPro" id="IPR004193">
    <property type="entry name" value="Glyco_hydro_13_N"/>
</dbReference>
<protein>
    <submittedName>
        <fullName evidence="6">Glycogen debranching protein GlgX</fullName>
        <ecNumber evidence="6">3.2.1.196</ecNumber>
    </submittedName>
</protein>
<evidence type="ECO:0000256" key="1">
    <source>
        <dbReference type="ARBA" id="ARBA00008061"/>
    </source>
</evidence>
<dbReference type="InterPro" id="IPR006047">
    <property type="entry name" value="GH13_cat_dom"/>
</dbReference>
<evidence type="ECO:0000256" key="3">
    <source>
        <dbReference type="ARBA" id="ARBA00023295"/>
    </source>
</evidence>
<feature type="compositionally biased region" description="Basic and acidic residues" evidence="4">
    <location>
        <begin position="476"/>
        <end position="486"/>
    </location>
</feature>
<evidence type="ECO:0000256" key="4">
    <source>
        <dbReference type="SAM" id="MobiDB-lite"/>
    </source>
</evidence>
<dbReference type="InterPro" id="IPR044505">
    <property type="entry name" value="GlgX_Isoamylase_N_E_set"/>
</dbReference>
<reference evidence="6 7" key="1">
    <citation type="submission" date="2024-01" db="EMBL/GenBank/DDBJ databases">
        <title>Multi-omics insights into the function and evolution of sodium benzoate biodegradation pathways in Benzoatithermus flavus gen. nov., sp. nov. from hot spring.</title>
        <authorList>
            <person name="Hu C.-J."/>
            <person name="Li W.-J."/>
        </authorList>
    </citation>
    <scope>NUCLEOTIDE SEQUENCE [LARGE SCALE GENOMIC DNA]</scope>
    <source>
        <strain evidence="6 7">SYSU G07066</strain>
    </source>
</reference>
<dbReference type="SUPFAM" id="SSF51445">
    <property type="entry name" value="(Trans)glycosidases"/>
    <property type="match status" value="1"/>
</dbReference>
<dbReference type="EMBL" id="JBBLZC010000025">
    <property type="protein sequence ID" value="MEK0085330.1"/>
    <property type="molecule type" value="Genomic_DNA"/>
</dbReference>